<dbReference type="Gene3D" id="1.20.120.530">
    <property type="entry name" value="GntR ligand-binding domain-like"/>
    <property type="match status" value="1"/>
</dbReference>
<keyword evidence="2 6" id="KW-0238">DNA-binding</keyword>
<evidence type="ECO:0000256" key="3">
    <source>
        <dbReference type="ARBA" id="ARBA00023163"/>
    </source>
</evidence>
<dbReference type="GO" id="GO:0003677">
    <property type="term" value="F:DNA binding"/>
    <property type="evidence" value="ECO:0007669"/>
    <property type="project" value="UniProtKB-KW"/>
</dbReference>
<accession>A0A239PQ73</accession>
<dbReference type="Gene3D" id="1.10.10.10">
    <property type="entry name" value="Winged helix-like DNA-binding domain superfamily/Winged helix DNA-binding domain"/>
    <property type="match status" value="1"/>
</dbReference>
<dbReference type="CDD" id="cd07377">
    <property type="entry name" value="WHTH_GntR"/>
    <property type="match status" value="1"/>
</dbReference>
<dbReference type="SMART" id="SM00895">
    <property type="entry name" value="FCD"/>
    <property type="match status" value="1"/>
</dbReference>
<dbReference type="SMART" id="SM00345">
    <property type="entry name" value="HTH_GNTR"/>
    <property type="match status" value="1"/>
</dbReference>
<feature type="region of interest" description="Disordered" evidence="4">
    <location>
        <begin position="224"/>
        <end position="261"/>
    </location>
</feature>
<dbReference type="AlphaFoldDB" id="A0A239PQ73"/>
<dbReference type="GO" id="GO:0003700">
    <property type="term" value="F:DNA-binding transcription factor activity"/>
    <property type="evidence" value="ECO:0007669"/>
    <property type="project" value="InterPro"/>
</dbReference>
<dbReference type="Pfam" id="PF00392">
    <property type="entry name" value="GntR"/>
    <property type="match status" value="1"/>
</dbReference>
<proteinExistence type="predicted"/>
<dbReference type="InterPro" id="IPR011711">
    <property type="entry name" value="GntR_C"/>
</dbReference>
<evidence type="ECO:0000259" key="5">
    <source>
        <dbReference type="PROSITE" id="PS50949"/>
    </source>
</evidence>
<dbReference type="InterPro" id="IPR036390">
    <property type="entry name" value="WH_DNA-bd_sf"/>
</dbReference>
<evidence type="ECO:0000256" key="4">
    <source>
        <dbReference type="SAM" id="MobiDB-lite"/>
    </source>
</evidence>
<reference evidence="6 7" key="1">
    <citation type="submission" date="2017-07" db="EMBL/GenBank/DDBJ databases">
        <authorList>
            <person name="Sun Z.S."/>
            <person name="Albrecht U."/>
            <person name="Echele G."/>
            <person name="Lee C.C."/>
        </authorList>
    </citation>
    <scope>NUCLEOTIDE SEQUENCE [LARGE SCALE GENOMIC DNA]</scope>
    <source>
        <strain evidence="6 7">CGMCC 1.12710</strain>
    </source>
</reference>
<dbReference type="SUPFAM" id="SSF46785">
    <property type="entry name" value="Winged helix' DNA-binding domain"/>
    <property type="match status" value="1"/>
</dbReference>
<evidence type="ECO:0000256" key="2">
    <source>
        <dbReference type="ARBA" id="ARBA00023125"/>
    </source>
</evidence>
<keyword evidence="3" id="KW-0804">Transcription</keyword>
<dbReference type="Proteomes" id="UP000198346">
    <property type="component" value="Unassembled WGS sequence"/>
</dbReference>
<dbReference type="PANTHER" id="PTHR43537:SF41">
    <property type="entry name" value="TRANSCRIPTIONAL REGULATORY PROTEIN"/>
    <property type="match status" value="1"/>
</dbReference>
<organism evidence="6 7">
    <name type="scientific">Amphiplicatus metriothermophilus</name>
    <dbReference type="NCBI Taxonomy" id="1519374"/>
    <lineage>
        <taxon>Bacteria</taxon>
        <taxon>Pseudomonadati</taxon>
        <taxon>Pseudomonadota</taxon>
        <taxon>Alphaproteobacteria</taxon>
        <taxon>Parvularculales</taxon>
        <taxon>Parvularculaceae</taxon>
        <taxon>Amphiplicatus</taxon>
    </lineage>
</organism>
<gene>
    <name evidence="6" type="ORF">SAMN06297382_1477</name>
</gene>
<dbReference type="PROSITE" id="PS50949">
    <property type="entry name" value="HTH_GNTR"/>
    <property type="match status" value="1"/>
</dbReference>
<dbReference type="EMBL" id="FZQA01000002">
    <property type="protein sequence ID" value="SNT72434.1"/>
    <property type="molecule type" value="Genomic_DNA"/>
</dbReference>
<dbReference type="InterPro" id="IPR000524">
    <property type="entry name" value="Tscrpt_reg_HTH_GntR"/>
</dbReference>
<protein>
    <submittedName>
        <fullName evidence="6">DNA-binding transcriptional regulator, GntR family</fullName>
    </submittedName>
</protein>
<evidence type="ECO:0000313" key="7">
    <source>
        <dbReference type="Proteomes" id="UP000198346"/>
    </source>
</evidence>
<dbReference type="InterPro" id="IPR008920">
    <property type="entry name" value="TF_FadR/GntR_C"/>
</dbReference>
<name>A0A239PQ73_9PROT</name>
<dbReference type="SUPFAM" id="SSF48008">
    <property type="entry name" value="GntR ligand-binding domain-like"/>
    <property type="match status" value="1"/>
</dbReference>
<dbReference type="PANTHER" id="PTHR43537">
    <property type="entry name" value="TRANSCRIPTIONAL REGULATOR, GNTR FAMILY"/>
    <property type="match status" value="1"/>
</dbReference>
<dbReference type="Pfam" id="PF07729">
    <property type="entry name" value="FCD"/>
    <property type="match status" value="1"/>
</dbReference>
<evidence type="ECO:0000256" key="1">
    <source>
        <dbReference type="ARBA" id="ARBA00023015"/>
    </source>
</evidence>
<feature type="domain" description="HTH gntR-type" evidence="5">
    <location>
        <begin position="18"/>
        <end position="85"/>
    </location>
</feature>
<keyword evidence="7" id="KW-1185">Reference proteome</keyword>
<dbReference type="InterPro" id="IPR036388">
    <property type="entry name" value="WH-like_DNA-bd_sf"/>
</dbReference>
<keyword evidence="1" id="KW-0805">Transcription regulation</keyword>
<evidence type="ECO:0000313" key="6">
    <source>
        <dbReference type="EMBL" id="SNT72434.1"/>
    </source>
</evidence>
<dbReference type="RefSeq" id="WP_260167606.1">
    <property type="nucleotide sequence ID" value="NZ_JACIJT010000002.1"/>
</dbReference>
<sequence>MMDATDKRPALSAYLEVRTLSDRLVEVVRDFILSGEIPPDVPIRQDALAAQLRVSKIPLREALARLEQDGLVVSHPNRGFFVRPLSAEEAEEVYALRLQLEPEAAAYACLRANEADQDAAKRALALLDEEASAGRPNVGALNRAFHMALVQPGGRRITTDIVMRLHVMADRYVRKHLEPRGRHVRAEAEHREILDCWLARKPDKVAALVRRHLERTLEDLRAELGEGNETAAPPGGGAARKRVRRAPMSARPAMPSGRQIR</sequence>